<evidence type="ECO:0000313" key="2">
    <source>
        <dbReference type="Proteomes" id="UP001168528"/>
    </source>
</evidence>
<protein>
    <recommendedName>
        <fullName evidence="3">Diadenosine tetraphosphate hydrolase</fullName>
    </recommendedName>
</protein>
<keyword evidence="2" id="KW-1185">Reference proteome</keyword>
<dbReference type="SUPFAM" id="SSF54197">
    <property type="entry name" value="HIT-like"/>
    <property type="match status" value="1"/>
</dbReference>
<reference evidence="1" key="1">
    <citation type="submission" date="2023-07" db="EMBL/GenBank/DDBJ databases">
        <title>The genome sequence of Rhodocytophaga aerolata KACC 12507.</title>
        <authorList>
            <person name="Zhang X."/>
        </authorList>
    </citation>
    <scope>NUCLEOTIDE SEQUENCE</scope>
    <source>
        <strain evidence="1">KACC 12507</strain>
    </source>
</reference>
<proteinExistence type="predicted"/>
<evidence type="ECO:0000313" key="1">
    <source>
        <dbReference type="EMBL" id="MDO1451670.1"/>
    </source>
</evidence>
<comment type="caution">
    <text evidence="1">The sequence shown here is derived from an EMBL/GenBank/DDBJ whole genome shotgun (WGS) entry which is preliminary data.</text>
</comment>
<dbReference type="EMBL" id="JAUKPO010000078">
    <property type="protein sequence ID" value="MDO1451670.1"/>
    <property type="molecule type" value="Genomic_DNA"/>
</dbReference>
<dbReference type="RefSeq" id="WP_302042467.1">
    <property type="nucleotide sequence ID" value="NZ_JAUKPO010000078.1"/>
</dbReference>
<dbReference type="InterPro" id="IPR036265">
    <property type="entry name" value="HIT-like_sf"/>
</dbReference>
<dbReference type="Gene3D" id="3.30.428.10">
    <property type="entry name" value="HIT-like"/>
    <property type="match status" value="1"/>
</dbReference>
<dbReference type="Proteomes" id="UP001168528">
    <property type="component" value="Unassembled WGS sequence"/>
</dbReference>
<name>A0ABT8RHV5_9BACT</name>
<sequence length="164" mass="18788">MSPSITSADGSNLEVECLSCALVSGVVPPTGGVIFESAHFHVHQDVAYPIRGLVIVAAKRHFYCLDELTAVEQTEFISLVHKLRHEQRIRLGIEKVYYFYNEDTTHHFHFWMVPRYAWMDQFGRSVESLRPVLLYARNNMNDEKNRKTVLEGISALQAGMKAYK</sequence>
<organism evidence="1 2">
    <name type="scientific">Rhodocytophaga aerolata</name>
    <dbReference type="NCBI Taxonomy" id="455078"/>
    <lineage>
        <taxon>Bacteria</taxon>
        <taxon>Pseudomonadati</taxon>
        <taxon>Bacteroidota</taxon>
        <taxon>Cytophagia</taxon>
        <taxon>Cytophagales</taxon>
        <taxon>Rhodocytophagaceae</taxon>
        <taxon>Rhodocytophaga</taxon>
    </lineage>
</organism>
<gene>
    <name evidence="1" type="ORF">Q0590_35685</name>
</gene>
<accession>A0ABT8RHV5</accession>
<evidence type="ECO:0008006" key="3">
    <source>
        <dbReference type="Google" id="ProtNLM"/>
    </source>
</evidence>